<evidence type="ECO:0000313" key="3">
    <source>
        <dbReference type="Proteomes" id="UP001501358"/>
    </source>
</evidence>
<sequence length="512" mass="54845">MAGFRVQTMNLINSSWGMRNLNEYAVEAALALAAELSGQRGMAGDDDAGQTFSQLYLPAARTTVNQFGEAASIIAAGSTSLLKTATNYLAAESEVSAAMLGSMPEAGAAPAGPDCNTVPTGQGEELPEVVDETGFVEQYIAGRRYRGDSGKLRTVAATWRKAQRVAERILSDAQDCWAQATREFEGDAADGVKRFFTTFVGARSAPSHPGPDHTLLANLPAACFALANACDQYADHIDKALPEIMAREFDLLHIEAPWDSPKFGGNGYDAGLHTAVAGDTRITGIGDVAHALDDSQQKVKVPRPEPDLPVPGVPPMLPAPVGPPVLVPLGYKPVDPGIPRKQPVPPPTPPDPRFPALSPAERAQFDAWSNSLRDSGIAGGNPDEQAYQMRIAGYPEKEIPIDPSLSKEGTILADGVRSSDGMAVDAKYVKEPGCGKTFRTLDKLQKAQKNKNTFLFKSDDEELKKYKSAMEWPPNNGQLRGLEIVTNDPDSVAYWNAVLAANQVNGYARYHA</sequence>
<name>A0ABP5ZF57_9ACTN</name>
<dbReference type="RefSeq" id="WP_344384139.1">
    <property type="nucleotide sequence ID" value="NZ_BAAATA010000020.1"/>
</dbReference>
<keyword evidence="3" id="KW-1185">Reference proteome</keyword>
<dbReference type="EMBL" id="BAAATA010000020">
    <property type="protein sequence ID" value="GAA2495854.1"/>
    <property type="molecule type" value="Genomic_DNA"/>
</dbReference>
<proteinExistence type="predicted"/>
<feature type="domain" description="Tox-REase-2" evidence="1">
    <location>
        <begin position="384"/>
        <end position="504"/>
    </location>
</feature>
<accession>A0ABP5ZF57</accession>
<protein>
    <recommendedName>
        <fullName evidence="1">Tox-REase-2 domain-containing protein</fullName>
    </recommendedName>
</protein>
<dbReference type="Pfam" id="PF15646">
    <property type="entry name" value="Tox-REase-2"/>
    <property type="match status" value="1"/>
</dbReference>
<organism evidence="2 3">
    <name type="scientific">Streptomyces thermolineatus</name>
    <dbReference type="NCBI Taxonomy" id="44033"/>
    <lineage>
        <taxon>Bacteria</taxon>
        <taxon>Bacillati</taxon>
        <taxon>Actinomycetota</taxon>
        <taxon>Actinomycetes</taxon>
        <taxon>Kitasatosporales</taxon>
        <taxon>Streptomycetaceae</taxon>
        <taxon>Streptomyces</taxon>
    </lineage>
</organism>
<evidence type="ECO:0000313" key="2">
    <source>
        <dbReference type="EMBL" id="GAA2495854.1"/>
    </source>
</evidence>
<dbReference type="InterPro" id="IPR028906">
    <property type="entry name" value="Tox-REase-2_dom"/>
</dbReference>
<dbReference type="Proteomes" id="UP001501358">
    <property type="component" value="Unassembled WGS sequence"/>
</dbReference>
<reference evidence="3" key="1">
    <citation type="journal article" date="2019" name="Int. J. Syst. Evol. Microbiol.">
        <title>The Global Catalogue of Microorganisms (GCM) 10K type strain sequencing project: providing services to taxonomists for standard genome sequencing and annotation.</title>
        <authorList>
            <consortium name="The Broad Institute Genomics Platform"/>
            <consortium name="The Broad Institute Genome Sequencing Center for Infectious Disease"/>
            <person name="Wu L."/>
            <person name="Ma J."/>
        </authorList>
    </citation>
    <scope>NUCLEOTIDE SEQUENCE [LARGE SCALE GENOMIC DNA]</scope>
    <source>
        <strain evidence="3">JCM 6307</strain>
    </source>
</reference>
<comment type="caution">
    <text evidence="2">The sequence shown here is derived from an EMBL/GenBank/DDBJ whole genome shotgun (WGS) entry which is preliminary data.</text>
</comment>
<gene>
    <name evidence="2" type="ORF">GCM10010406_35160</name>
</gene>
<evidence type="ECO:0000259" key="1">
    <source>
        <dbReference type="Pfam" id="PF15646"/>
    </source>
</evidence>